<dbReference type="Proteomes" id="UP000317977">
    <property type="component" value="Unassembled WGS sequence"/>
</dbReference>
<comment type="caution">
    <text evidence="1">The sequence shown here is derived from an EMBL/GenBank/DDBJ whole genome shotgun (WGS) entry which is preliminary data.</text>
</comment>
<evidence type="ECO:0000313" key="1">
    <source>
        <dbReference type="EMBL" id="TWU57477.1"/>
    </source>
</evidence>
<gene>
    <name evidence="1" type="ORF">Poly59_03840</name>
</gene>
<protein>
    <submittedName>
        <fullName evidence="1">Uncharacterized protein</fullName>
    </submittedName>
</protein>
<sequence>MDSMNSSAATVHFDRNRQSRNDWDSFADHRASVTGLIQAVGRRRDANAKSDDESLVVLGVGNGNDLDLPSLISRYRSTTLVDLDVEAIEYCRSRLPADVSAVVDTASPVDLSGVLGRLPACDENASKSKWDTWLQQARNPDPGSVPMGDVVVSTCLISQLLDTVICGLPPDHPQLADAMLAVRDGHLNLLSRLTKPGGTAILITDMVSSDTLPQLDRVSRFKLPKLVRAAVESQNFFTGLNPAVLMHKLSPPENDRAASTAIHGPWRWRLGPRLFAVIAITTEMK</sequence>
<dbReference type="AlphaFoldDB" id="A0A5C6FAE9"/>
<dbReference type="InterPro" id="IPR029063">
    <property type="entry name" value="SAM-dependent_MTases_sf"/>
</dbReference>
<dbReference type="EMBL" id="SJPX01000001">
    <property type="protein sequence ID" value="TWU57477.1"/>
    <property type="molecule type" value="Genomic_DNA"/>
</dbReference>
<dbReference type="Gene3D" id="3.40.50.150">
    <property type="entry name" value="Vaccinia Virus protein VP39"/>
    <property type="match status" value="1"/>
</dbReference>
<keyword evidence="2" id="KW-1185">Reference proteome</keyword>
<name>A0A5C6FAE9_9BACT</name>
<proteinExistence type="predicted"/>
<evidence type="ECO:0000313" key="2">
    <source>
        <dbReference type="Proteomes" id="UP000317977"/>
    </source>
</evidence>
<reference evidence="1 2" key="1">
    <citation type="submission" date="2019-02" db="EMBL/GenBank/DDBJ databases">
        <title>Deep-cultivation of Planctomycetes and their phenomic and genomic characterization uncovers novel biology.</title>
        <authorList>
            <person name="Wiegand S."/>
            <person name="Jogler M."/>
            <person name="Boedeker C."/>
            <person name="Pinto D."/>
            <person name="Vollmers J."/>
            <person name="Rivas-Marin E."/>
            <person name="Kohn T."/>
            <person name="Peeters S.H."/>
            <person name="Heuer A."/>
            <person name="Rast P."/>
            <person name="Oberbeckmann S."/>
            <person name="Bunk B."/>
            <person name="Jeske O."/>
            <person name="Meyerdierks A."/>
            <person name="Storesund J.E."/>
            <person name="Kallscheuer N."/>
            <person name="Luecker S."/>
            <person name="Lage O.M."/>
            <person name="Pohl T."/>
            <person name="Merkel B.J."/>
            <person name="Hornburger P."/>
            <person name="Mueller R.-W."/>
            <person name="Bruemmer F."/>
            <person name="Labrenz M."/>
            <person name="Spormann A.M."/>
            <person name="Op Den Camp H."/>
            <person name="Overmann J."/>
            <person name="Amann R."/>
            <person name="Jetten M.S.M."/>
            <person name="Mascher T."/>
            <person name="Medema M.H."/>
            <person name="Devos D.P."/>
            <person name="Kaster A.-K."/>
            <person name="Ovreas L."/>
            <person name="Rohde M."/>
            <person name="Galperin M.Y."/>
            <person name="Jogler C."/>
        </authorList>
    </citation>
    <scope>NUCLEOTIDE SEQUENCE [LARGE SCALE GENOMIC DNA]</scope>
    <source>
        <strain evidence="1 2">Poly59</strain>
    </source>
</reference>
<organism evidence="1 2">
    <name type="scientific">Rubripirellula reticaptiva</name>
    <dbReference type="NCBI Taxonomy" id="2528013"/>
    <lineage>
        <taxon>Bacteria</taxon>
        <taxon>Pseudomonadati</taxon>
        <taxon>Planctomycetota</taxon>
        <taxon>Planctomycetia</taxon>
        <taxon>Pirellulales</taxon>
        <taxon>Pirellulaceae</taxon>
        <taxon>Rubripirellula</taxon>
    </lineage>
</organism>
<accession>A0A5C6FAE9</accession>